<reference evidence="1 2" key="1">
    <citation type="submission" date="2021-12" db="EMBL/GenBank/DDBJ databases">
        <title>Genome sequencing of bacteria with rrn-lacking chromosome and rrn-plasmid.</title>
        <authorList>
            <person name="Anda M."/>
            <person name="Iwasaki W."/>
        </authorList>
    </citation>
    <scope>NUCLEOTIDE SEQUENCE [LARGE SCALE GENOMIC DNA]</scope>
    <source>
        <strain evidence="1 2">DSM 100852</strain>
    </source>
</reference>
<evidence type="ECO:0000313" key="1">
    <source>
        <dbReference type="EMBL" id="BDD11040.1"/>
    </source>
</evidence>
<dbReference type="AlphaFoldDB" id="A0AAU9DEV5"/>
<accession>A0AAU9DEV5</accession>
<name>A0AAU9DEV5_9BACT</name>
<organism evidence="1 2">
    <name type="scientific">Fulvitalea axinellae</name>
    <dbReference type="NCBI Taxonomy" id="1182444"/>
    <lineage>
        <taxon>Bacteria</taxon>
        <taxon>Pseudomonadati</taxon>
        <taxon>Bacteroidota</taxon>
        <taxon>Cytophagia</taxon>
        <taxon>Cytophagales</taxon>
        <taxon>Persicobacteraceae</taxon>
        <taxon>Fulvitalea</taxon>
    </lineage>
</organism>
<evidence type="ECO:0000313" key="2">
    <source>
        <dbReference type="Proteomes" id="UP001348817"/>
    </source>
</evidence>
<keyword evidence="2" id="KW-1185">Reference proteome</keyword>
<dbReference type="InterPro" id="IPR010438">
    <property type="entry name" value="Lambda_Bor"/>
</dbReference>
<sequence length="99" mass="11042">MKHIKPFLLLTLVMAMPLIMTSCYVSQFKVGSGPKLGVSASEKEHYLVFGLVKLNEVDSKSMAEGRRHYEITHQSTFGDGLLSVLTLGIYTPRTVNVKR</sequence>
<proteinExistence type="predicted"/>
<protein>
    <recommendedName>
        <fullName evidence="3">Bor protein</fullName>
    </recommendedName>
</protein>
<evidence type="ECO:0008006" key="3">
    <source>
        <dbReference type="Google" id="ProtNLM"/>
    </source>
</evidence>
<dbReference type="PROSITE" id="PS51257">
    <property type="entry name" value="PROKAR_LIPOPROTEIN"/>
    <property type="match status" value="1"/>
</dbReference>
<dbReference type="Proteomes" id="UP001348817">
    <property type="component" value="Chromosome"/>
</dbReference>
<dbReference type="EMBL" id="AP025314">
    <property type="protein sequence ID" value="BDD11040.1"/>
    <property type="molecule type" value="Genomic_DNA"/>
</dbReference>
<dbReference type="KEGG" id="fax:FUAX_34720"/>
<dbReference type="Pfam" id="PF06291">
    <property type="entry name" value="Lambda_Bor"/>
    <property type="match status" value="1"/>
</dbReference>
<gene>
    <name evidence="1" type="ORF">FUAX_34720</name>
</gene>
<dbReference type="RefSeq" id="WP_338392561.1">
    <property type="nucleotide sequence ID" value="NZ_AP025314.1"/>
</dbReference>